<dbReference type="AlphaFoldDB" id="A0A367FYU6"/>
<dbReference type="RefSeq" id="WP_113993143.1">
    <property type="nucleotide sequence ID" value="NZ_JAWHPP010000017.1"/>
</dbReference>
<comment type="caution">
    <text evidence="1">The sequence shown here is derived from an EMBL/GenBank/DDBJ whole genome shotgun (WGS) entry which is preliminary data.</text>
</comment>
<proteinExistence type="predicted"/>
<name>A0A367FYU6_9FIRM</name>
<organism evidence="1 2">
    <name type="scientific">Faecalibacterium prausnitzii</name>
    <dbReference type="NCBI Taxonomy" id="853"/>
    <lineage>
        <taxon>Bacteria</taxon>
        <taxon>Bacillati</taxon>
        <taxon>Bacillota</taxon>
        <taxon>Clostridia</taxon>
        <taxon>Eubacteriales</taxon>
        <taxon>Oscillospiraceae</taxon>
        <taxon>Faecalibacterium</taxon>
    </lineage>
</organism>
<dbReference type="InterPro" id="IPR046681">
    <property type="entry name" value="DUF6551"/>
</dbReference>
<dbReference type="Proteomes" id="UP000252378">
    <property type="component" value="Unassembled WGS sequence"/>
</dbReference>
<sequence>MIKLVHHEMVINSKFLEVPRSYYQRNLNANRIKRIAAEFDERIANAPKVSYRDGHYYVFDGQHTIAARKLLNNNCDLNIVCKVYSGLTEQQEALLFAQQTGVSAPLTAGAKMRAKIRGGDPEAIAFLNATNRAGFGLSFAQSHAKWKIACIATAFAEYRKHGERIYTDALRVLAEAWEGDIDSIRAEVLQGVTQFVALYDHEYDPIRLIRQLQRTSPVAIYRSGQAMTGPNYQKYMLQILKAYNGSSRTKSLPIKQ</sequence>
<gene>
    <name evidence="1" type="ORF">C7J97_12335</name>
</gene>
<dbReference type="Pfam" id="PF20188">
    <property type="entry name" value="DUF6551"/>
    <property type="match status" value="1"/>
</dbReference>
<dbReference type="EMBL" id="PXUP01000020">
    <property type="protein sequence ID" value="RCH43622.1"/>
    <property type="molecule type" value="Genomic_DNA"/>
</dbReference>
<accession>A0A367FYU6</accession>
<protein>
    <submittedName>
        <fullName evidence="1">Toxin MazF</fullName>
    </submittedName>
</protein>
<evidence type="ECO:0000313" key="1">
    <source>
        <dbReference type="EMBL" id="RCH43622.1"/>
    </source>
</evidence>
<reference evidence="1 2" key="1">
    <citation type="submission" date="2018-03" db="EMBL/GenBank/DDBJ databases">
        <title>Complete genome sequencing of Faecalibacterium prausnitzii strains isolated from the human gut.</title>
        <authorList>
            <person name="Fitzgerald B.C."/>
            <person name="Shkoporov A.N."/>
            <person name="Ross P.R."/>
            <person name="Hill C."/>
        </authorList>
    </citation>
    <scope>NUCLEOTIDE SEQUENCE [LARGE SCALE GENOMIC DNA]</scope>
    <source>
        <strain evidence="1 2">ATCC 27768</strain>
    </source>
</reference>
<evidence type="ECO:0000313" key="2">
    <source>
        <dbReference type="Proteomes" id="UP000252378"/>
    </source>
</evidence>